<dbReference type="SUPFAM" id="SSF55347">
    <property type="entry name" value="Glyceraldehyde-3-phosphate dehydrogenase-like, C-terminal domain"/>
    <property type="match status" value="1"/>
</dbReference>
<comment type="caution">
    <text evidence="5">The sequence shown here is derived from an EMBL/GenBank/DDBJ whole genome shotgun (WGS) entry which is preliminary data.</text>
</comment>
<proteinExistence type="inferred from homology"/>
<evidence type="ECO:0000259" key="3">
    <source>
        <dbReference type="Pfam" id="PF01408"/>
    </source>
</evidence>
<keyword evidence="6" id="KW-1185">Reference proteome</keyword>
<dbReference type="PANTHER" id="PTHR43708:SF5">
    <property type="entry name" value="CONSERVED EXPRESSED OXIDOREDUCTASE (EUROFUNG)-RELATED"/>
    <property type="match status" value="1"/>
</dbReference>
<dbReference type="SUPFAM" id="SSF51735">
    <property type="entry name" value="NAD(P)-binding Rossmann-fold domains"/>
    <property type="match status" value="1"/>
</dbReference>
<accession>A0ABV8PVS5</accession>
<feature type="domain" description="Gfo/Idh/MocA-like oxidoreductase N-terminal" evidence="3">
    <location>
        <begin position="9"/>
        <end position="117"/>
    </location>
</feature>
<dbReference type="InterPro" id="IPR004104">
    <property type="entry name" value="Gfo/Idh/MocA-like_OxRdtase_C"/>
</dbReference>
<gene>
    <name evidence="5" type="ORF">ACFOW1_03085</name>
</gene>
<feature type="domain" description="Gfo/Idh/MocA-like oxidoreductase C-terminal" evidence="4">
    <location>
        <begin position="131"/>
        <end position="345"/>
    </location>
</feature>
<evidence type="ECO:0000313" key="6">
    <source>
        <dbReference type="Proteomes" id="UP001595906"/>
    </source>
</evidence>
<dbReference type="EMBL" id="JBHSDC010000002">
    <property type="protein sequence ID" value="MFC4230860.1"/>
    <property type="molecule type" value="Genomic_DNA"/>
</dbReference>
<reference evidence="6" key="1">
    <citation type="journal article" date="2019" name="Int. J. Syst. Evol. Microbiol.">
        <title>The Global Catalogue of Microorganisms (GCM) 10K type strain sequencing project: providing services to taxonomists for standard genome sequencing and annotation.</title>
        <authorList>
            <consortium name="The Broad Institute Genomics Platform"/>
            <consortium name="The Broad Institute Genome Sequencing Center for Infectious Disease"/>
            <person name="Wu L."/>
            <person name="Ma J."/>
        </authorList>
    </citation>
    <scope>NUCLEOTIDE SEQUENCE [LARGE SCALE GENOMIC DNA]</scope>
    <source>
        <strain evidence="6">CECT 8010</strain>
    </source>
</reference>
<dbReference type="InterPro" id="IPR036291">
    <property type="entry name" value="NAD(P)-bd_dom_sf"/>
</dbReference>
<sequence length="345" mass="38987">MIHTALLSYGMSGRVFHAPFIHLHPNMQLIGAWERSKQLIQNDYPDLTSFESLEALLADNRVELVIVNTPTNTHFEYAKKALLAGKDVVVEKAFTTTVEEAEELKTIGEKVGKKIAVFQNRRWDSDFQTIKQVIDNQLLGTITEMEIQYARYTPSLSPKLHKEIPNPGAGIVKDLGPHIIDQALCLFGKPQSVFADFRVTRTGSQVEDYFEILLYYKDKRVRLKAGYFMREPVPSYIVHGTNGSFLKSRADVQEGLLLKGVKPDITNWGEEPESEQGLLHTETDGVVIRETIPTLKGNYFEFYNKVYEALAHDKPMPVTVDEGILVMQIIDAAYKSNAARKVVDL</sequence>
<comment type="similarity">
    <text evidence="1">Belongs to the Gfo/Idh/MocA family.</text>
</comment>
<organism evidence="5 6">
    <name type="scientific">Parasediminibacterium paludis</name>
    <dbReference type="NCBI Taxonomy" id="908966"/>
    <lineage>
        <taxon>Bacteria</taxon>
        <taxon>Pseudomonadati</taxon>
        <taxon>Bacteroidota</taxon>
        <taxon>Chitinophagia</taxon>
        <taxon>Chitinophagales</taxon>
        <taxon>Chitinophagaceae</taxon>
        <taxon>Parasediminibacterium</taxon>
    </lineage>
</organism>
<dbReference type="Proteomes" id="UP001595906">
    <property type="component" value="Unassembled WGS sequence"/>
</dbReference>
<protein>
    <submittedName>
        <fullName evidence="5">Gfo/Idh/MocA family oxidoreductase</fullName>
    </submittedName>
</protein>
<keyword evidence="2" id="KW-0560">Oxidoreductase</keyword>
<evidence type="ECO:0000256" key="2">
    <source>
        <dbReference type="ARBA" id="ARBA00023002"/>
    </source>
</evidence>
<evidence type="ECO:0000256" key="1">
    <source>
        <dbReference type="ARBA" id="ARBA00010928"/>
    </source>
</evidence>
<dbReference type="RefSeq" id="WP_379012245.1">
    <property type="nucleotide sequence ID" value="NZ_JBHSDC010000002.1"/>
</dbReference>
<dbReference type="Gene3D" id="3.40.50.720">
    <property type="entry name" value="NAD(P)-binding Rossmann-like Domain"/>
    <property type="match status" value="1"/>
</dbReference>
<name>A0ABV8PVS5_9BACT</name>
<dbReference type="InterPro" id="IPR051317">
    <property type="entry name" value="Gfo/Idh/MocA_oxidoreduct"/>
</dbReference>
<dbReference type="Pfam" id="PF02894">
    <property type="entry name" value="GFO_IDH_MocA_C"/>
    <property type="match status" value="1"/>
</dbReference>
<dbReference type="Pfam" id="PF01408">
    <property type="entry name" value="GFO_IDH_MocA"/>
    <property type="match status" value="1"/>
</dbReference>
<dbReference type="InterPro" id="IPR000683">
    <property type="entry name" value="Gfo/Idh/MocA-like_OxRdtase_N"/>
</dbReference>
<evidence type="ECO:0000259" key="4">
    <source>
        <dbReference type="Pfam" id="PF02894"/>
    </source>
</evidence>
<dbReference type="PANTHER" id="PTHR43708">
    <property type="entry name" value="CONSERVED EXPRESSED OXIDOREDUCTASE (EUROFUNG)"/>
    <property type="match status" value="1"/>
</dbReference>
<evidence type="ECO:0000313" key="5">
    <source>
        <dbReference type="EMBL" id="MFC4230860.1"/>
    </source>
</evidence>
<dbReference type="Gene3D" id="3.30.360.10">
    <property type="entry name" value="Dihydrodipicolinate Reductase, domain 2"/>
    <property type="match status" value="1"/>
</dbReference>